<reference evidence="1" key="2">
    <citation type="submission" date="2020-06" db="EMBL/GenBank/DDBJ databases">
        <title>Helianthus annuus Genome sequencing and assembly Release 2.</title>
        <authorList>
            <person name="Gouzy J."/>
            <person name="Langlade N."/>
            <person name="Munos S."/>
        </authorList>
    </citation>
    <scope>NUCLEOTIDE SEQUENCE</scope>
    <source>
        <tissue evidence="1">Leaves</tissue>
    </source>
</reference>
<proteinExistence type="predicted"/>
<gene>
    <name evidence="1" type="ORF">HanXRQr2_Chr12g0554741</name>
</gene>
<protein>
    <submittedName>
        <fullName evidence="1">Uncharacterized protein</fullName>
    </submittedName>
</protein>
<evidence type="ECO:0000313" key="1">
    <source>
        <dbReference type="EMBL" id="KAF5779046.1"/>
    </source>
</evidence>
<comment type="caution">
    <text evidence="1">The sequence shown here is derived from an EMBL/GenBank/DDBJ whole genome shotgun (WGS) entry which is preliminary data.</text>
</comment>
<keyword evidence="2" id="KW-1185">Reference proteome</keyword>
<organism evidence="1 2">
    <name type="scientific">Helianthus annuus</name>
    <name type="common">Common sunflower</name>
    <dbReference type="NCBI Taxonomy" id="4232"/>
    <lineage>
        <taxon>Eukaryota</taxon>
        <taxon>Viridiplantae</taxon>
        <taxon>Streptophyta</taxon>
        <taxon>Embryophyta</taxon>
        <taxon>Tracheophyta</taxon>
        <taxon>Spermatophyta</taxon>
        <taxon>Magnoliopsida</taxon>
        <taxon>eudicotyledons</taxon>
        <taxon>Gunneridae</taxon>
        <taxon>Pentapetalae</taxon>
        <taxon>asterids</taxon>
        <taxon>campanulids</taxon>
        <taxon>Asterales</taxon>
        <taxon>Asteraceae</taxon>
        <taxon>Asteroideae</taxon>
        <taxon>Heliantheae alliance</taxon>
        <taxon>Heliantheae</taxon>
        <taxon>Helianthus</taxon>
    </lineage>
</organism>
<accession>A0A9K3MX97</accession>
<name>A0A9K3MX97_HELAN</name>
<dbReference type="Gramene" id="mRNA:HanXRQr2_Chr12g0554741">
    <property type="protein sequence ID" value="mRNA:HanXRQr2_Chr12g0554741"/>
    <property type="gene ID" value="HanXRQr2_Chr12g0554741"/>
</dbReference>
<sequence length="41" mass="4873">MTRGRITTQQRFFKFFYAYNFSSVITCRSNTRIDGETTSQI</sequence>
<reference evidence="1" key="1">
    <citation type="journal article" date="2017" name="Nature">
        <title>The sunflower genome provides insights into oil metabolism, flowering and Asterid evolution.</title>
        <authorList>
            <person name="Badouin H."/>
            <person name="Gouzy J."/>
            <person name="Grassa C.J."/>
            <person name="Murat F."/>
            <person name="Staton S.E."/>
            <person name="Cottret L."/>
            <person name="Lelandais-Briere C."/>
            <person name="Owens G.L."/>
            <person name="Carrere S."/>
            <person name="Mayjonade B."/>
            <person name="Legrand L."/>
            <person name="Gill N."/>
            <person name="Kane N.C."/>
            <person name="Bowers J.E."/>
            <person name="Hubner S."/>
            <person name="Bellec A."/>
            <person name="Berard A."/>
            <person name="Berges H."/>
            <person name="Blanchet N."/>
            <person name="Boniface M.C."/>
            <person name="Brunel D."/>
            <person name="Catrice O."/>
            <person name="Chaidir N."/>
            <person name="Claudel C."/>
            <person name="Donnadieu C."/>
            <person name="Faraut T."/>
            <person name="Fievet G."/>
            <person name="Helmstetter N."/>
            <person name="King M."/>
            <person name="Knapp S.J."/>
            <person name="Lai Z."/>
            <person name="Le Paslier M.C."/>
            <person name="Lippi Y."/>
            <person name="Lorenzon L."/>
            <person name="Mandel J.R."/>
            <person name="Marage G."/>
            <person name="Marchand G."/>
            <person name="Marquand E."/>
            <person name="Bret-Mestries E."/>
            <person name="Morien E."/>
            <person name="Nambeesan S."/>
            <person name="Nguyen T."/>
            <person name="Pegot-Espagnet P."/>
            <person name="Pouilly N."/>
            <person name="Raftis F."/>
            <person name="Sallet E."/>
            <person name="Schiex T."/>
            <person name="Thomas J."/>
            <person name="Vandecasteele C."/>
            <person name="Vares D."/>
            <person name="Vear F."/>
            <person name="Vautrin S."/>
            <person name="Crespi M."/>
            <person name="Mangin B."/>
            <person name="Burke J.M."/>
            <person name="Salse J."/>
            <person name="Munos S."/>
            <person name="Vincourt P."/>
            <person name="Rieseberg L.H."/>
            <person name="Langlade N.B."/>
        </authorList>
    </citation>
    <scope>NUCLEOTIDE SEQUENCE</scope>
    <source>
        <tissue evidence="1">Leaves</tissue>
    </source>
</reference>
<dbReference type="AlphaFoldDB" id="A0A9K3MX97"/>
<dbReference type="EMBL" id="MNCJ02000327">
    <property type="protein sequence ID" value="KAF5779046.1"/>
    <property type="molecule type" value="Genomic_DNA"/>
</dbReference>
<dbReference type="Proteomes" id="UP000215914">
    <property type="component" value="Unassembled WGS sequence"/>
</dbReference>
<evidence type="ECO:0000313" key="2">
    <source>
        <dbReference type="Proteomes" id="UP000215914"/>
    </source>
</evidence>